<name>A0A3D8QR47_9HELO</name>
<dbReference type="OrthoDB" id="6161812at2759"/>
<proteinExistence type="predicted"/>
<sequence length="372" mass="43147">MSAKLAASFSRFSVELGLRDNEPENPHSVAKYMREWLEKTKNWLLVFDNAASDENEKLLQEKEDLIKIFRSECNHGSILITSRDEKLIRKFGGVELRQLNEEDAVELLITRTKVDQANFNQSSIDEEIEAARRIFENTDYNPLGIIGISDIIRRDSTRLTDFYASYSNQHSLNTVWRRQFEKLNKDALNLLNMMAYLDPDRIQLKMLRQCSGVSHKKDLEIISSPRKFDHLRSTLIQNSLVSYNEELQELRVNRPVQAYCRSRMTLQDRCKSFKLGVAIVKQSWPSQTRGIMYDPALLPGRIDYLSHVESLCQHYTRSLDGLDSPLIPEDKVNWEFPSILYEAGWMCYEKGLFDLAQDLLGLGGGFFRFTLQ</sequence>
<organism evidence="2 3">
    <name type="scientific">Coleophoma crateriformis</name>
    <dbReference type="NCBI Taxonomy" id="565419"/>
    <lineage>
        <taxon>Eukaryota</taxon>
        <taxon>Fungi</taxon>
        <taxon>Dikarya</taxon>
        <taxon>Ascomycota</taxon>
        <taxon>Pezizomycotina</taxon>
        <taxon>Leotiomycetes</taxon>
        <taxon>Helotiales</taxon>
        <taxon>Dermateaceae</taxon>
        <taxon>Coleophoma</taxon>
    </lineage>
</organism>
<dbReference type="Proteomes" id="UP000256328">
    <property type="component" value="Unassembled WGS sequence"/>
</dbReference>
<dbReference type="AlphaFoldDB" id="A0A3D8QR47"/>
<dbReference type="SUPFAM" id="SSF52540">
    <property type="entry name" value="P-loop containing nucleoside triphosphate hydrolases"/>
    <property type="match status" value="1"/>
</dbReference>
<dbReference type="EMBL" id="PDLN01000016">
    <property type="protein sequence ID" value="RDW64272.1"/>
    <property type="molecule type" value="Genomic_DNA"/>
</dbReference>
<protein>
    <recommendedName>
        <fullName evidence="1">DUF7779 domain-containing protein</fullName>
    </recommendedName>
</protein>
<evidence type="ECO:0000259" key="1">
    <source>
        <dbReference type="Pfam" id="PF25000"/>
    </source>
</evidence>
<evidence type="ECO:0000313" key="2">
    <source>
        <dbReference type="EMBL" id="RDW64272.1"/>
    </source>
</evidence>
<evidence type="ECO:0000313" key="3">
    <source>
        <dbReference type="Proteomes" id="UP000256328"/>
    </source>
</evidence>
<gene>
    <name evidence="2" type="ORF">BP5796_10774</name>
</gene>
<dbReference type="PANTHER" id="PTHR35205">
    <property type="entry name" value="NB-ARC AND TPR DOMAIN PROTEIN"/>
    <property type="match status" value="1"/>
</dbReference>
<accession>A0A3D8QR47</accession>
<dbReference type="PANTHER" id="PTHR35205:SF1">
    <property type="entry name" value="ZU5 DOMAIN-CONTAINING PROTEIN"/>
    <property type="match status" value="1"/>
</dbReference>
<dbReference type="InterPro" id="IPR056681">
    <property type="entry name" value="DUF7779"/>
</dbReference>
<feature type="domain" description="DUF7779" evidence="1">
    <location>
        <begin position="179"/>
        <end position="267"/>
    </location>
</feature>
<dbReference type="InterPro" id="IPR027417">
    <property type="entry name" value="P-loop_NTPase"/>
</dbReference>
<dbReference type="GO" id="GO:0043531">
    <property type="term" value="F:ADP binding"/>
    <property type="evidence" value="ECO:0007669"/>
    <property type="project" value="InterPro"/>
</dbReference>
<dbReference type="Gene3D" id="3.40.50.300">
    <property type="entry name" value="P-loop containing nucleotide triphosphate hydrolases"/>
    <property type="match status" value="1"/>
</dbReference>
<keyword evidence="3" id="KW-1185">Reference proteome</keyword>
<dbReference type="Pfam" id="PF25000">
    <property type="entry name" value="DUF7779"/>
    <property type="match status" value="1"/>
</dbReference>
<reference evidence="2 3" key="1">
    <citation type="journal article" date="2018" name="IMA Fungus">
        <title>IMA Genome-F 9: Draft genome sequence of Annulohypoxylon stygium, Aspergillus mulundensis, Berkeleyomyces basicola (syn. Thielaviopsis basicola), Ceratocystis smalleyi, two Cercospora beticola strains, Coleophoma cylindrospora, Fusarium fracticaudum, Phialophora cf. hyalina, and Morchella septimelata.</title>
        <authorList>
            <person name="Wingfield B.D."/>
            <person name="Bills G.F."/>
            <person name="Dong Y."/>
            <person name="Huang W."/>
            <person name="Nel W.J."/>
            <person name="Swalarsk-Parry B.S."/>
            <person name="Vaghefi N."/>
            <person name="Wilken P.M."/>
            <person name="An Z."/>
            <person name="de Beer Z.W."/>
            <person name="De Vos L."/>
            <person name="Chen L."/>
            <person name="Duong T.A."/>
            <person name="Gao Y."/>
            <person name="Hammerbacher A."/>
            <person name="Kikkert J.R."/>
            <person name="Li Y."/>
            <person name="Li H."/>
            <person name="Li K."/>
            <person name="Li Q."/>
            <person name="Liu X."/>
            <person name="Ma X."/>
            <person name="Naidoo K."/>
            <person name="Pethybridge S.J."/>
            <person name="Sun J."/>
            <person name="Steenkamp E.T."/>
            <person name="van der Nest M.A."/>
            <person name="van Wyk S."/>
            <person name="Wingfield M.J."/>
            <person name="Xiong C."/>
            <person name="Yue Q."/>
            <person name="Zhang X."/>
        </authorList>
    </citation>
    <scope>NUCLEOTIDE SEQUENCE [LARGE SCALE GENOMIC DNA]</scope>
    <source>
        <strain evidence="2 3">BP5796</strain>
    </source>
</reference>
<comment type="caution">
    <text evidence="2">The sequence shown here is derived from an EMBL/GenBank/DDBJ whole genome shotgun (WGS) entry which is preliminary data.</text>
</comment>